<dbReference type="Gene3D" id="3.60.10.10">
    <property type="entry name" value="Endonuclease/exonuclease/phosphatase"/>
    <property type="match status" value="1"/>
</dbReference>
<evidence type="ECO:0000313" key="3">
    <source>
        <dbReference type="Proteomes" id="UP001240639"/>
    </source>
</evidence>
<gene>
    <name evidence="2" type="ORF">Q9K02_00585</name>
</gene>
<comment type="caution">
    <text evidence="2">The sequence shown here is derived from an EMBL/GenBank/DDBJ whole genome shotgun (WGS) entry which is preliminary data.</text>
</comment>
<dbReference type="SUPFAM" id="SSF56219">
    <property type="entry name" value="DNase I-like"/>
    <property type="match status" value="1"/>
</dbReference>
<dbReference type="InterPro" id="IPR036691">
    <property type="entry name" value="Endo/exonu/phosph_ase_sf"/>
</dbReference>
<feature type="domain" description="Endonuclease/exonuclease/phosphatase" evidence="1">
    <location>
        <begin position="6"/>
        <end position="221"/>
    </location>
</feature>
<dbReference type="PANTHER" id="PTHR14859">
    <property type="entry name" value="CALCOFLUOR WHITE HYPERSENSITIVE PROTEIN PRECURSOR"/>
    <property type="match status" value="1"/>
</dbReference>
<dbReference type="Proteomes" id="UP001240639">
    <property type="component" value="Unassembled WGS sequence"/>
</dbReference>
<name>A0ABT9HL83_9SPHN</name>
<keyword evidence="2" id="KW-0378">Hydrolase</keyword>
<keyword evidence="2" id="KW-0255">Endonuclease</keyword>
<accession>A0ABT9HL83</accession>
<reference evidence="2 3" key="1">
    <citation type="submission" date="2023-08" db="EMBL/GenBank/DDBJ databases">
        <title>genomic of G39.</title>
        <authorList>
            <person name="Wang Y."/>
        </authorList>
    </citation>
    <scope>NUCLEOTIDE SEQUENCE [LARGE SCALE GENOMIC DNA]</scope>
    <source>
        <strain evidence="2 3">G39</strain>
    </source>
</reference>
<dbReference type="GO" id="GO:0004519">
    <property type="term" value="F:endonuclease activity"/>
    <property type="evidence" value="ECO:0007669"/>
    <property type="project" value="UniProtKB-KW"/>
</dbReference>
<evidence type="ECO:0000259" key="1">
    <source>
        <dbReference type="Pfam" id="PF03372"/>
    </source>
</evidence>
<dbReference type="InterPro" id="IPR051916">
    <property type="entry name" value="GPI-anchor_lipid_remodeler"/>
</dbReference>
<dbReference type="EMBL" id="JAVAIM010000001">
    <property type="protein sequence ID" value="MDP4573632.1"/>
    <property type="molecule type" value="Genomic_DNA"/>
</dbReference>
<proteinExistence type="predicted"/>
<dbReference type="RefSeq" id="WP_305931127.1">
    <property type="nucleotide sequence ID" value="NZ_JAVAIM010000001.1"/>
</dbReference>
<keyword evidence="2" id="KW-0540">Nuclease</keyword>
<dbReference type="Pfam" id="PF03372">
    <property type="entry name" value="Exo_endo_phos"/>
    <property type="match status" value="1"/>
</dbReference>
<dbReference type="PANTHER" id="PTHR14859:SF15">
    <property type="entry name" value="ENDONUCLEASE_EXONUCLEASE_PHOSPHATASE DOMAIN-CONTAINING PROTEIN"/>
    <property type="match status" value="1"/>
</dbReference>
<dbReference type="InterPro" id="IPR005135">
    <property type="entry name" value="Endo/exonuclease/phosphatase"/>
</dbReference>
<protein>
    <submittedName>
        <fullName evidence="2">Endonuclease/exonuclease/phosphatase family protein</fullName>
    </submittedName>
</protein>
<evidence type="ECO:0000313" key="2">
    <source>
        <dbReference type="EMBL" id="MDP4573632.1"/>
    </source>
</evidence>
<organism evidence="2 3">
    <name type="scientific">Qipengyuania profundimaris</name>
    <dbReference type="NCBI Taxonomy" id="3067652"/>
    <lineage>
        <taxon>Bacteria</taxon>
        <taxon>Pseudomonadati</taxon>
        <taxon>Pseudomonadota</taxon>
        <taxon>Alphaproteobacteria</taxon>
        <taxon>Sphingomonadales</taxon>
        <taxon>Erythrobacteraceae</taxon>
        <taxon>Qipengyuania</taxon>
    </lineage>
</organism>
<keyword evidence="3" id="KW-1185">Reference proteome</keyword>
<sequence length="233" mass="26329">MQLTFASYNIHKAVGLDRRRDPERILSVLHEIDADIIALQEADRRIGDRATVLPRAALDDTRWRVVEVARRPRSIGWHGNALLVRRDVEIVASHALDIPTLEPRGAACGEIAVDGRLLRVIGTHLDLSGLRRRDQIRSLLTYVDTCKRDLPSVILGDFNQWGRHTGAMREFGKEWQLVTPGRSYPSRQPIATLDRIAATRHWECVDTNVHHTPLAAIASDHLPIVARLKLHTK</sequence>